<dbReference type="Pfam" id="PF04299">
    <property type="entry name" value="FMN_bind_2"/>
    <property type="match status" value="1"/>
</dbReference>
<dbReference type="InterPro" id="IPR007396">
    <property type="entry name" value="TR_PAI2-type"/>
</dbReference>
<dbReference type="AlphaFoldDB" id="A0A6J4IXU3"/>
<evidence type="ECO:0000313" key="1">
    <source>
        <dbReference type="EMBL" id="CAA9262324.1"/>
    </source>
</evidence>
<dbReference type="Gene3D" id="2.30.110.10">
    <property type="entry name" value="Electron Transport, Fmn-binding Protein, Chain A"/>
    <property type="match status" value="1"/>
</dbReference>
<dbReference type="PANTHER" id="PTHR35802:SF1">
    <property type="entry name" value="PROTEASE SYNTHASE AND SPORULATION PROTEIN PAI 2"/>
    <property type="match status" value="1"/>
</dbReference>
<dbReference type="SUPFAM" id="SSF50475">
    <property type="entry name" value="FMN-binding split barrel"/>
    <property type="match status" value="1"/>
</dbReference>
<organism evidence="1">
    <name type="scientific">uncultured Acidimicrobiales bacterium</name>
    <dbReference type="NCBI Taxonomy" id="310071"/>
    <lineage>
        <taxon>Bacteria</taxon>
        <taxon>Bacillati</taxon>
        <taxon>Actinomycetota</taxon>
        <taxon>Acidimicrobiia</taxon>
        <taxon>Acidimicrobiales</taxon>
        <taxon>environmental samples</taxon>
    </lineage>
</organism>
<proteinExistence type="predicted"/>
<protein>
    <recommendedName>
        <fullName evidence="2">Transcriptional regulator</fullName>
    </recommendedName>
</protein>
<reference evidence="1" key="1">
    <citation type="submission" date="2020-02" db="EMBL/GenBank/DDBJ databases">
        <authorList>
            <person name="Meier V. D."/>
        </authorList>
    </citation>
    <scope>NUCLEOTIDE SEQUENCE</scope>
    <source>
        <strain evidence="1">AVDCRST_MAG20</strain>
    </source>
</reference>
<gene>
    <name evidence="1" type="ORF">AVDCRST_MAG20-2850</name>
</gene>
<dbReference type="InterPro" id="IPR012349">
    <property type="entry name" value="Split_barrel_FMN-bd"/>
</dbReference>
<sequence length="215" mass="22624">MLIHPHDAGRDEEEWRAFVAAQGFGHLVASGVGRAVPVVVPTQLLLDGDHVWLHLAAVNPLLGALAEQPRAVMSVAGDWAYIPAAWKAVGDEDPRSAIPTTYYAAVQLTGPVTVLEDPEEVAAVLRRQLLALEPGADLVDPSTHGAKLRAIRGLRLDVDEVRVKLKYGGNVDDAHRSAIAERLAQRGGPGDAAALAHVRRPAAGTPGRVGGPGVV</sequence>
<evidence type="ECO:0008006" key="2">
    <source>
        <dbReference type="Google" id="ProtNLM"/>
    </source>
</evidence>
<dbReference type="EMBL" id="CADCSY010000130">
    <property type="protein sequence ID" value="CAA9262324.1"/>
    <property type="molecule type" value="Genomic_DNA"/>
</dbReference>
<accession>A0A6J4IXU3</accession>
<dbReference type="PANTHER" id="PTHR35802">
    <property type="entry name" value="PROTEASE SYNTHASE AND SPORULATION PROTEIN PAI 2"/>
    <property type="match status" value="1"/>
</dbReference>
<name>A0A6J4IXU3_9ACTN</name>